<name>A0A098EHI9_ANAPH</name>
<keyword evidence="6 13" id="KW-0227">DNA damage</keyword>
<dbReference type="PRINTS" id="PR00696">
    <property type="entry name" value="RSOLVASERUVC"/>
</dbReference>
<evidence type="ECO:0000256" key="7">
    <source>
        <dbReference type="ARBA" id="ARBA00022801"/>
    </source>
</evidence>
<evidence type="ECO:0000313" key="18">
    <source>
        <dbReference type="Proteomes" id="UP000078419"/>
    </source>
</evidence>
<evidence type="ECO:0000256" key="4">
    <source>
        <dbReference type="ARBA" id="ARBA00022723"/>
    </source>
</evidence>
<evidence type="ECO:0000256" key="13">
    <source>
        <dbReference type="HAMAP-Rule" id="MF_00034"/>
    </source>
</evidence>
<evidence type="ECO:0000313" key="15">
    <source>
        <dbReference type="EMBL" id="CEG20771.1"/>
    </source>
</evidence>
<protein>
    <recommendedName>
        <fullName evidence="13 14">Crossover junction endodeoxyribonuclease RuvC</fullName>
        <ecNumber evidence="13 14">3.1.21.10</ecNumber>
    </recommendedName>
    <alternativeName>
        <fullName evidence="13">Holliday junction nuclease RuvC</fullName>
    </alternativeName>
    <alternativeName>
        <fullName evidence="13">Holliday junction resolvase RuvC</fullName>
    </alternativeName>
</protein>
<dbReference type="SUPFAM" id="SSF53098">
    <property type="entry name" value="Ribonuclease H-like"/>
    <property type="match status" value="1"/>
</dbReference>
<keyword evidence="4 13" id="KW-0479">Metal-binding</keyword>
<comment type="similarity">
    <text evidence="1 13">Belongs to the RuvC family.</text>
</comment>
<dbReference type="PANTHER" id="PTHR30194">
    <property type="entry name" value="CROSSOVER JUNCTION ENDODEOXYRIBONUCLEASE RUVC"/>
    <property type="match status" value="1"/>
</dbReference>
<evidence type="ECO:0000256" key="1">
    <source>
        <dbReference type="ARBA" id="ARBA00009518"/>
    </source>
</evidence>
<comment type="cofactor">
    <cofactor evidence="13">
        <name>Mg(2+)</name>
        <dbReference type="ChEBI" id="CHEBI:18420"/>
    </cofactor>
    <text evidence="13">Binds 2 Mg(2+) ion per subunit.</text>
</comment>
<organism evidence="15 17">
    <name type="scientific">Anaplasma phagocytophilum</name>
    <name type="common">Ehrlichia phagocytophila</name>
    <dbReference type="NCBI Taxonomy" id="948"/>
    <lineage>
        <taxon>Bacteria</taxon>
        <taxon>Pseudomonadati</taxon>
        <taxon>Pseudomonadota</taxon>
        <taxon>Alphaproteobacteria</taxon>
        <taxon>Rickettsiales</taxon>
        <taxon>Anaplasmataceae</taxon>
        <taxon>Anaplasma</taxon>
        <taxon>phagocytophilum group</taxon>
    </lineage>
</organism>
<dbReference type="FunFam" id="3.30.420.10:FF:000002">
    <property type="entry name" value="Crossover junction endodeoxyribonuclease RuvC"/>
    <property type="match status" value="1"/>
</dbReference>
<feature type="active site" evidence="13">
    <location>
        <position position="7"/>
    </location>
</feature>
<dbReference type="RefSeq" id="WP_060757793.1">
    <property type="nucleotide sequence ID" value="NZ_CCXQ01000077.1"/>
</dbReference>
<dbReference type="GO" id="GO:0048476">
    <property type="term" value="C:Holliday junction resolvase complex"/>
    <property type="evidence" value="ECO:0007669"/>
    <property type="project" value="UniProtKB-UniRule"/>
</dbReference>
<evidence type="ECO:0000256" key="2">
    <source>
        <dbReference type="ARBA" id="ARBA00022490"/>
    </source>
</evidence>
<dbReference type="GO" id="GO:0000287">
    <property type="term" value="F:magnesium ion binding"/>
    <property type="evidence" value="ECO:0007669"/>
    <property type="project" value="UniProtKB-UniRule"/>
</dbReference>
<keyword evidence="8 13" id="KW-0460">Magnesium</keyword>
<dbReference type="InterPro" id="IPR002176">
    <property type="entry name" value="X-over_junc_endoDNase_RuvC"/>
</dbReference>
<dbReference type="AlphaFoldDB" id="A0A098EHI9"/>
<feature type="binding site" evidence="13">
    <location>
        <position position="7"/>
    </location>
    <ligand>
        <name>Mg(2+)</name>
        <dbReference type="ChEBI" id="CHEBI:18420"/>
        <label>1</label>
    </ligand>
</feature>
<feature type="binding site" evidence="13">
    <location>
        <position position="142"/>
    </location>
    <ligand>
        <name>Mg(2+)</name>
        <dbReference type="ChEBI" id="CHEBI:18420"/>
        <label>1</label>
    </ligand>
</feature>
<dbReference type="GO" id="GO:0005737">
    <property type="term" value="C:cytoplasm"/>
    <property type="evidence" value="ECO:0007669"/>
    <property type="project" value="UniProtKB-SubCell"/>
</dbReference>
<evidence type="ECO:0000256" key="5">
    <source>
        <dbReference type="ARBA" id="ARBA00022759"/>
    </source>
</evidence>
<reference evidence="15 17" key="1">
    <citation type="submission" date="2014-09" db="EMBL/GenBank/DDBJ databases">
        <authorList>
            <person name="Loux Valentin"/>
            <person name="Dugat Thibaut"/>
        </authorList>
    </citation>
    <scope>NUCLEOTIDE SEQUENCE [LARGE SCALE GENOMIC DNA]</scope>
    <source>
        <strain evidence="15 17">BOV-10_179</strain>
    </source>
</reference>
<reference evidence="16" key="2">
    <citation type="submission" date="2016-03" db="EMBL/GenBank/DDBJ databases">
        <authorList>
            <person name="Loux V."/>
        </authorList>
    </citation>
    <scope>NUCLEOTIDE SEQUENCE</scope>
    <source>
        <strain evidence="16">C1</strain>
    </source>
</reference>
<dbReference type="Pfam" id="PF02075">
    <property type="entry name" value="RuvC"/>
    <property type="match status" value="1"/>
</dbReference>
<evidence type="ECO:0000313" key="16">
    <source>
        <dbReference type="EMBL" id="SBO14634.1"/>
    </source>
</evidence>
<keyword evidence="2 13" id="KW-0963">Cytoplasm</keyword>
<dbReference type="GO" id="GO:0009432">
    <property type="term" value="P:SOS response"/>
    <property type="evidence" value="ECO:0007669"/>
    <property type="project" value="UniProtKB-ARBA"/>
</dbReference>
<comment type="catalytic activity">
    <reaction evidence="12 13">
        <text>Endonucleolytic cleavage at a junction such as a reciprocal single-stranded crossover between two homologous DNA duplexes (Holliday junction).</text>
        <dbReference type="EC" id="3.1.21.10"/>
    </reaction>
</comment>
<keyword evidence="10 13" id="KW-0233">DNA recombination</keyword>
<evidence type="ECO:0000256" key="12">
    <source>
        <dbReference type="ARBA" id="ARBA00029354"/>
    </source>
</evidence>
<keyword evidence="3 13" id="KW-0540">Nuclease</keyword>
<dbReference type="GO" id="GO:0006310">
    <property type="term" value="P:DNA recombination"/>
    <property type="evidence" value="ECO:0007669"/>
    <property type="project" value="UniProtKB-UniRule"/>
</dbReference>
<evidence type="ECO:0000256" key="8">
    <source>
        <dbReference type="ARBA" id="ARBA00022842"/>
    </source>
</evidence>
<dbReference type="HAMAP" id="MF_00034">
    <property type="entry name" value="RuvC"/>
    <property type="match status" value="1"/>
</dbReference>
<dbReference type="PANTHER" id="PTHR30194:SF3">
    <property type="entry name" value="CROSSOVER JUNCTION ENDODEOXYRIBONUCLEASE RUVC"/>
    <property type="match status" value="1"/>
</dbReference>
<dbReference type="Gene3D" id="3.30.420.10">
    <property type="entry name" value="Ribonuclease H-like superfamily/Ribonuclease H"/>
    <property type="match status" value="1"/>
</dbReference>
<keyword evidence="9 13" id="KW-0238">DNA-binding</keyword>
<dbReference type="GO" id="GO:0008821">
    <property type="term" value="F:crossover junction DNA endonuclease activity"/>
    <property type="evidence" value="ECO:0007669"/>
    <property type="project" value="UniProtKB-UniRule"/>
</dbReference>
<proteinExistence type="inferred from homology"/>
<comment type="subcellular location">
    <subcellularLocation>
        <location evidence="13">Cytoplasm</location>
    </subcellularLocation>
</comment>
<dbReference type="Proteomes" id="UP000055047">
    <property type="component" value="Unassembled WGS sequence"/>
</dbReference>
<comment type="function">
    <text evidence="13">The RuvA-RuvB-RuvC complex processes Holliday junction (HJ) DNA during genetic recombination and DNA repair. Endonuclease that resolves HJ intermediates. Cleaves cruciform DNA by making single-stranded nicks across the HJ at symmetrical positions within the homologous arms, yielding a 5'-phosphate and a 3'-hydroxyl group; requires a central core of homology in the junction. The consensus cleavage sequence is 5'-(A/T)TT(C/G)-3'. Cleavage occurs on the 3'-side of the TT dinucleotide at the point of strand exchange. HJ branch migration catalyzed by RuvA-RuvB allows RuvC to scan DNA until it finds its consensus sequence, where it cleaves and resolves the cruciform DNA.</text>
</comment>
<gene>
    <name evidence="13 15" type="primary">ruvC</name>
    <name evidence="16" type="ORF">ANAPC1_00995</name>
    <name evidence="15" type="ORF">ANAPHAGO_00604</name>
</gene>
<evidence type="ECO:0000256" key="10">
    <source>
        <dbReference type="ARBA" id="ARBA00023172"/>
    </source>
</evidence>
<dbReference type="EC" id="3.1.21.10" evidence="13 14"/>
<dbReference type="EMBL" id="CCXQ01000077">
    <property type="protein sequence ID" value="CEG20771.1"/>
    <property type="molecule type" value="Genomic_DNA"/>
</dbReference>
<keyword evidence="5 13" id="KW-0255">Endonuclease</keyword>
<evidence type="ECO:0000256" key="3">
    <source>
        <dbReference type="ARBA" id="ARBA00022722"/>
    </source>
</evidence>
<evidence type="ECO:0000256" key="6">
    <source>
        <dbReference type="ARBA" id="ARBA00022763"/>
    </source>
</evidence>
<keyword evidence="7 13" id="KW-0378">Hydrolase</keyword>
<reference evidence="18" key="3">
    <citation type="submission" date="2016-03" db="EMBL/GenBank/DDBJ databases">
        <authorList>
            <person name="Loux Valentin"/>
        </authorList>
    </citation>
    <scope>NUCLEOTIDE SEQUENCE [LARGE SCALE GENOMIC DNA]</scope>
    <source>
        <strain evidence="18">C1</strain>
    </source>
</reference>
<dbReference type="GO" id="GO:0006281">
    <property type="term" value="P:DNA repair"/>
    <property type="evidence" value="ECO:0007669"/>
    <property type="project" value="UniProtKB-UniRule"/>
</dbReference>
<feature type="active site" evidence="13">
    <location>
        <position position="142"/>
    </location>
</feature>
<comment type="subunit">
    <text evidence="13">Homodimer which binds Holliday junction (HJ) DNA. The HJ becomes 2-fold symmetrical on binding to RuvC with unstacked arms; it has a different conformation from HJ DNA in complex with RuvA. In the full resolvosome a probable DNA-RuvA(4)-RuvB(12)-RuvC(2) complex forms which resolves the HJ.</text>
</comment>
<dbReference type="InterPro" id="IPR036397">
    <property type="entry name" value="RNaseH_sf"/>
</dbReference>
<dbReference type="EMBL" id="FLLR01000048">
    <property type="protein sequence ID" value="SBO14634.1"/>
    <property type="molecule type" value="Genomic_DNA"/>
</dbReference>
<evidence type="ECO:0000313" key="17">
    <source>
        <dbReference type="Proteomes" id="UP000055047"/>
    </source>
</evidence>
<evidence type="ECO:0000256" key="14">
    <source>
        <dbReference type="NCBIfam" id="TIGR00228"/>
    </source>
</evidence>
<evidence type="ECO:0000256" key="9">
    <source>
        <dbReference type="ARBA" id="ARBA00023125"/>
    </source>
</evidence>
<accession>A0A098EHI9</accession>
<dbReference type="Proteomes" id="UP000078419">
    <property type="component" value="Unassembled WGS sequence"/>
</dbReference>
<dbReference type="GO" id="GO:0003677">
    <property type="term" value="F:DNA binding"/>
    <property type="evidence" value="ECO:0007669"/>
    <property type="project" value="UniProtKB-KW"/>
</dbReference>
<feature type="binding site" evidence="13">
    <location>
        <position position="68"/>
    </location>
    <ligand>
        <name>Mg(2+)</name>
        <dbReference type="ChEBI" id="CHEBI:18420"/>
        <label>2</label>
    </ligand>
</feature>
<dbReference type="CDD" id="cd16962">
    <property type="entry name" value="RuvC"/>
    <property type="match status" value="1"/>
</dbReference>
<evidence type="ECO:0000256" key="11">
    <source>
        <dbReference type="ARBA" id="ARBA00023204"/>
    </source>
</evidence>
<dbReference type="NCBIfam" id="TIGR00228">
    <property type="entry name" value="ruvC"/>
    <property type="match status" value="1"/>
</dbReference>
<dbReference type="InterPro" id="IPR012337">
    <property type="entry name" value="RNaseH-like_sf"/>
</dbReference>
<feature type="active site" evidence="13">
    <location>
        <position position="68"/>
    </location>
</feature>
<keyword evidence="11 13" id="KW-0234">DNA repair</keyword>
<sequence>MLVFGLDPGLNYTGWAVVLKKTSGSLSLIDSGTICTTSCYDLNDKLFCIFSGLSAIIQKFSVSVASVENVFVNLNPKASMFLCYARAASLLACLSSNVKIFEYSPTKIKKCVFGNGRASKEQIAFVVRSSLGLSEDASFSSHASDAIAAALCHIFSCGNRYGILSI</sequence>